<comment type="caution">
    <text evidence="3">The sequence shown here is derived from an EMBL/GenBank/DDBJ whole genome shotgun (WGS) entry which is preliminary data.</text>
</comment>
<evidence type="ECO:0000313" key="4">
    <source>
        <dbReference type="Proteomes" id="UP000283255"/>
    </source>
</evidence>
<dbReference type="InterPro" id="IPR007432">
    <property type="entry name" value="DUF480"/>
</dbReference>
<protein>
    <submittedName>
        <fullName evidence="3">DUF480 domain-containing protein</fullName>
    </submittedName>
</protein>
<dbReference type="SUPFAM" id="SSF46785">
    <property type="entry name" value="Winged helix' DNA-binding domain"/>
    <property type="match status" value="2"/>
</dbReference>
<dbReference type="PANTHER" id="PTHR38768:SF1">
    <property type="entry name" value="UPF0502 PROTEIN YCEH"/>
    <property type="match status" value="1"/>
</dbReference>
<dbReference type="RefSeq" id="WP_119912207.1">
    <property type="nucleotide sequence ID" value="NZ_QZCH01000034.1"/>
</dbReference>
<dbReference type="Gene3D" id="1.10.10.10">
    <property type="entry name" value="Winged helix-like DNA-binding domain superfamily/Winged helix DNA-binding domain"/>
    <property type="match status" value="2"/>
</dbReference>
<dbReference type="EMBL" id="QZCH01000034">
    <property type="protein sequence ID" value="RJG39487.1"/>
    <property type="molecule type" value="Genomic_DNA"/>
</dbReference>
<evidence type="ECO:0000256" key="2">
    <source>
        <dbReference type="SAM" id="Coils"/>
    </source>
</evidence>
<dbReference type="PANTHER" id="PTHR38768">
    <property type="entry name" value="UPF0502 PROTEIN YCEH"/>
    <property type="match status" value="1"/>
</dbReference>
<evidence type="ECO:0000256" key="1">
    <source>
        <dbReference type="HAMAP-Rule" id="MF_01584"/>
    </source>
</evidence>
<reference evidence="3 4" key="2">
    <citation type="submission" date="2019-01" db="EMBL/GenBank/DDBJ databases">
        <title>Motilimonas pumilus sp. nov., isolated from the gut of sea cucumber (Apostichopus japonicus).</title>
        <authorList>
            <person name="Wang F.-Q."/>
            <person name="Ren L.-H."/>
            <person name="Lin Y.-W."/>
            <person name="Sun G.-H."/>
            <person name="Du Z.-J."/>
            <person name="Zhao J.-X."/>
            <person name="Liu X.-J."/>
            <person name="Liu L.-J."/>
        </authorList>
    </citation>
    <scope>NUCLEOTIDE SEQUENCE [LARGE SCALE GENOMIC DNA]</scope>
    <source>
        <strain evidence="3 4">PLHSC7-2</strain>
    </source>
</reference>
<dbReference type="Pfam" id="PF04337">
    <property type="entry name" value="DUF480"/>
    <property type="match status" value="1"/>
</dbReference>
<dbReference type="Proteomes" id="UP000283255">
    <property type="component" value="Unassembled WGS sequence"/>
</dbReference>
<gene>
    <name evidence="3" type="ORF">D1Z90_18105</name>
</gene>
<sequence length="225" mass="25293">MEYNFSQNELRVLGCLLEKQVTTPDHYPLTLNSLTSACNQKSSREPVLNLSEAEVQGAVDLLVSKRIVTLQTLGSRVNKYDHRFCNQEFGGLSLSAAQVAVLCVLFLRGPQTAGELRTRTQRLYQFSDVQEVEQCLTELQQHQDMAMVKVLPKQAGKRDCRYVQLFSDDTSIDNDTEASDVTPVDRHTSELMQASGLSERVAELELQVSLLQQQLAELTAKFDDH</sequence>
<reference evidence="3 4" key="1">
    <citation type="submission" date="2018-09" db="EMBL/GenBank/DDBJ databases">
        <authorList>
            <person name="Wang F."/>
        </authorList>
    </citation>
    <scope>NUCLEOTIDE SEQUENCE [LARGE SCALE GENOMIC DNA]</scope>
    <source>
        <strain evidence="3 4">PLHSC7-2</strain>
    </source>
</reference>
<evidence type="ECO:0000313" key="3">
    <source>
        <dbReference type="EMBL" id="RJG39487.1"/>
    </source>
</evidence>
<accession>A0A418YAC0</accession>
<dbReference type="AlphaFoldDB" id="A0A418YAC0"/>
<keyword evidence="4" id="KW-1185">Reference proteome</keyword>
<dbReference type="OrthoDB" id="9784785at2"/>
<dbReference type="InterPro" id="IPR036390">
    <property type="entry name" value="WH_DNA-bd_sf"/>
</dbReference>
<comment type="similarity">
    <text evidence="1">Belongs to the UPF0502 family.</text>
</comment>
<dbReference type="HAMAP" id="MF_01584">
    <property type="entry name" value="UPF0502"/>
    <property type="match status" value="1"/>
</dbReference>
<feature type="coiled-coil region" evidence="2">
    <location>
        <begin position="194"/>
        <end position="221"/>
    </location>
</feature>
<keyword evidence="2" id="KW-0175">Coiled coil</keyword>
<proteinExistence type="inferred from homology"/>
<dbReference type="InterPro" id="IPR036388">
    <property type="entry name" value="WH-like_DNA-bd_sf"/>
</dbReference>
<organism evidence="3 4">
    <name type="scientific">Motilimonas pumila</name>
    <dbReference type="NCBI Taxonomy" id="2303987"/>
    <lineage>
        <taxon>Bacteria</taxon>
        <taxon>Pseudomonadati</taxon>
        <taxon>Pseudomonadota</taxon>
        <taxon>Gammaproteobacteria</taxon>
        <taxon>Alteromonadales</taxon>
        <taxon>Alteromonadales genera incertae sedis</taxon>
        <taxon>Motilimonas</taxon>
    </lineage>
</organism>
<name>A0A418YAC0_9GAMM</name>